<evidence type="ECO:0000313" key="4">
    <source>
        <dbReference type="Proteomes" id="UP000288246"/>
    </source>
</evidence>
<sequence length="159" mass="16069">MTDAARTAHAVGLGPTVDAVPTVQGGSAVPSADAAPTVDGRPAVPPPDVGLTSGDLGTPLGARATVVQFSSTFCVPCRRTRQIAEHALRTADGVTHVDLDVADHLDLGERLAILSTPTVLVLDAAGRVRRRATGVPSLAQLRAAIAEASAVAAPETARS</sequence>
<protein>
    <recommendedName>
        <fullName evidence="2">Thioredoxin domain-containing protein</fullName>
    </recommendedName>
</protein>
<dbReference type="AlphaFoldDB" id="A0A401V1K7"/>
<feature type="domain" description="Thioredoxin" evidence="2">
    <location>
        <begin position="23"/>
        <end position="150"/>
    </location>
</feature>
<comment type="caution">
    <text evidence="3">The sequence shown here is derived from an EMBL/GenBank/DDBJ whole genome shotgun (WGS) entry which is preliminary data.</text>
</comment>
<reference evidence="3 4" key="1">
    <citation type="submission" date="2018-11" db="EMBL/GenBank/DDBJ databases">
        <title>Draft genome sequence of Cellulomonas takizawaensis strain TKZ-21.</title>
        <authorList>
            <person name="Yamamura H."/>
            <person name="Hayashi T."/>
            <person name="Hamada M."/>
            <person name="Serisawa Y."/>
            <person name="Matsuyama K."/>
            <person name="Nakagawa Y."/>
            <person name="Otoguro M."/>
            <person name="Yanagida F."/>
            <person name="Hayakawa M."/>
        </authorList>
    </citation>
    <scope>NUCLEOTIDE SEQUENCE [LARGE SCALE GENOMIC DNA]</scope>
    <source>
        <strain evidence="3 4">TKZ-21</strain>
    </source>
</reference>
<keyword evidence="4" id="KW-1185">Reference proteome</keyword>
<dbReference type="InterPro" id="IPR036249">
    <property type="entry name" value="Thioredoxin-like_sf"/>
</dbReference>
<dbReference type="InterPro" id="IPR013766">
    <property type="entry name" value="Thioredoxin_domain"/>
</dbReference>
<proteinExistence type="predicted"/>
<dbReference type="SUPFAM" id="SSF52833">
    <property type="entry name" value="Thioredoxin-like"/>
    <property type="match status" value="1"/>
</dbReference>
<dbReference type="Pfam" id="PF00085">
    <property type="entry name" value="Thioredoxin"/>
    <property type="match status" value="1"/>
</dbReference>
<dbReference type="Gene3D" id="3.40.30.10">
    <property type="entry name" value="Glutaredoxin"/>
    <property type="match status" value="1"/>
</dbReference>
<accession>A0A401V1K7</accession>
<dbReference type="CDD" id="cd02947">
    <property type="entry name" value="TRX_family"/>
    <property type="match status" value="1"/>
</dbReference>
<dbReference type="Proteomes" id="UP000288246">
    <property type="component" value="Unassembled WGS sequence"/>
</dbReference>
<evidence type="ECO:0000256" key="1">
    <source>
        <dbReference type="SAM" id="MobiDB-lite"/>
    </source>
</evidence>
<name>A0A401V1K7_9CELL</name>
<evidence type="ECO:0000259" key="2">
    <source>
        <dbReference type="PROSITE" id="PS51352"/>
    </source>
</evidence>
<dbReference type="EMBL" id="BHYL01000195">
    <property type="protein sequence ID" value="GCD20798.1"/>
    <property type="molecule type" value="Genomic_DNA"/>
</dbReference>
<evidence type="ECO:0000313" key="3">
    <source>
        <dbReference type="EMBL" id="GCD20798.1"/>
    </source>
</evidence>
<organism evidence="3 4">
    <name type="scientific">Cellulomonas algicola</name>
    <dbReference type="NCBI Taxonomy" id="2071633"/>
    <lineage>
        <taxon>Bacteria</taxon>
        <taxon>Bacillati</taxon>
        <taxon>Actinomycetota</taxon>
        <taxon>Actinomycetes</taxon>
        <taxon>Micrococcales</taxon>
        <taxon>Cellulomonadaceae</taxon>
        <taxon>Cellulomonas</taxon>
    </lineage>
</organism>
<dbReference type="RefSeq" id="WP_124343310.1">
    <property type="nucleotide sequence ID" value="NZ_BHYL01000195.1"/>
</dbReference>
<gene>
    <name evidence="3" type="ORF">CTKZ_23600</name>
</gene>
<feature type="region of interest" description="Disordered" evidence="1">
    <location>
        <begin position="16"/>
        <end position="45"/>
    </location>
</feature>
<dbReference type="PROSITE" id="PS51352">
    <property type="entry name" value="THIOREDOXIN_2"/>
    <property type="match status" value="1"/>
</dbReference>